<dbReference type="EMBL" id="KU686205">
    <property type="protein sequence ID" value="AOV60469.1"/>
    <property type="molecule type" value="Genomic_DNA"/>
</dbReference>
<evidence type="ECO:0000313" key="1">
    <source>
        <dbReference type="EMBL" id="AOV60243.1"/>
    </source>
</evidence>
<dbReference type="Proteomes" id="UP000241903">
    <property type="component" value="Segment"/>
</dbReference>
<proteinExistence type="predicted"/>
<dbReference type="Proteomes" id="UP000240393">
    <property type="component" value="Segment"/>
</dbReference>
<evidence type="ECO:0000313" key="3">
    <source>
        <dbReference type="EMBL" id="AOV60699.1"/>
    </source>
</evidence>
<organism evidence="2 6">
    <name type="scientific">Synechococcus phage S-CAM9</name>
    <dbReference type="NCBI Taxonomy" id="1883369"/>
    <lineage>
        <taxon>Viruses</taxon>
        <taxon>Duplodnaviria</taxon>
        <taxon>Heunggongvirae</taxon>
        <taxon>Uroviricota</taxon>
        <taxon>Caudoviricetes</taxon>
        <taxon>Pantevenvirales</taxon>
        <taxon>Kyanoviridae</taxon>
        <taxon>Kanaloavirus</taxon>
        <taxon>Kanaloavirus scam9</taxon>
    </lineage>
</organism>
<gene>
    <name evidence="3" type="ORF">N161109_096</name>
    <name evidence="1" type="ORF">S050808_096</name>
    <name evidence="2" type="ORF">S820908_094</name>
</gene>
<dbReference type="OrthoDB" id="19699at10239"/>
<dbReference type="KEGG" id="vg:30307680"/>
<sequence length="106" mass="13004">MSYFGEQYPLWYPQYISGYERVKITTTIPTTMVAMEQHTSHQCWNFIMSSFVRSYGIQRVIGDEDFHYLALEWCDEHNYVCDIHLDDLRKVDVYFRKYYEEFKDRN</sequence>
<protein>
    <submittedName>
        <fullName evidence="2">Uncharacterized protein</fullName>
    </submittedName>
</protein>
<name>A0A1D8KPB5_9CAUD</name>
<dbReference type="EMBL" id="KU686204">
    <property type="protein sequence ID" value="AOV60243.1"/>
    <property type="molecule type" value="Genomic_DNA"/>
</dbReference>
<keyword evidence="4" id="KW-1185">Reference proteome</keyword>
<dbReference type="RefSeq" id="YP_009322531.1">
    <property type="nucleotide sequence ID" value="NC_031922.1"/>
</dbReference>
<evidence type="ECO:0000313" key="4">
    <source>
        <dbReference type="Proteomes" id="UP000202784"/>
    </source>
</evidence>
<reference evidence="4 5" key="1">
    <citation type="journal article" date="2016" name="Virology">
        <title>The genomic content and context of auxiliary metabolic genes in marine cyanomyoviruses.</title>
        <authorList>
            <person name="Crummett L.T."/>
            <person name="Puxty R.J."/>
            <person name="Weihe C."/>
            <person name="Marston M.F."/>
            <person name="Martiny J.B."/>
        </authorList>
    </citation>
    <scope>NUCLEOTIDE SEQUENCE [LARGE SCALE GENOMIC DNA]</scope>
    <source>
        <strain evidence="1">0808SB05</strain>
        <strain evidence="2">0908SB82</strain>
        <strain evidence="3">1109NB16</strain>
    </source>
</reference>
<dbReference type="GeneID" id="30307680"/>
<evidence type="ECO:0000313" key="6">
    <source>
        <dbReference type="Proteomes" id="UP000241903"/>
    </source>
</evidence>
<accession>A0A1D8KPB5</accession>
<dbReference type="Proteomes" id="UP000202784">
    <property type="component" value="Segment"/>
</dbReference>
<evidence type="ECO:0000313" key="5">
    <source>
        <dbReference type="Proteomes" id="UP000240393"/>
    </source>
</evidence>
<dbReference type="EMBL" id="KU686206">
    <property type="protein sequence ID" value="AOV60699.1"/>
    <property type="molecule type" value="Genomic_DNA"/>
</dbReference>
<evidence type="ECO:0000313" key="2">
    <source>
        <dbReference type="EMBL" id="AOV60469.1"/>
    </source>
</evidence>